<dbReference type="EnsemblPlants" id="AVESA.00010b.r2.UnG1491670.1">
    <property type="protein sequence ID" value="AVESA.00010b.r2.UnG1491670.1.CDS"/>
    <property type="gene ID" value="AVESA.00010b.r2.UnG1491670"/>
</dbReference>
<evidence type="ECO:0000313" key="1">
    <source>
        <dbReference type="EnsemblPlants" id="AVESA.00010b.r2.UnG1491670.1.CDS"/>
    </source>
</evidence>
<name>A0ACD6ASF0_AVESA</name>
<reference evidence="1" key="1">
    <citation type="submission" date="2025-09" db="UniProtKB">
        <authorList>
            <consortium name="EnsemblPlants"/>
        </authorList>
    </citation>
    <scope>IDENTIFICATION</scope>
</reference>
<dbReference type="Proteomes" id="UP001732700">
    <property type="component" value="Unassembled WGS sequence"/>
</dbReference>
<sequence length="170" mass="18589">MTLVDPCVVNEKNTHAMTLGVVHDMIGPHGYEEGAAFDIDFKKSPKQLVDITIWSSDGPDGKINAISFKYRDENNDLVQIGPYGSIEGTKHTISITQGEYLTVISGYLNPSITALNFNTSADAKYGQFGRCRNTGDTHFSIDVDHDSIVSLFGHCDDKLRSIGAYSSPRA</sequence>
<evidence type="ECO:0000313" key="2">
    <source>
        <dbReference type="Proteomes" id="UP001732700"/>
    </source>
</evidence>
<proteinExistence type="predicted"/>
<keyword evidence="2" id="KW-1185">Reference proteome</keyword>
<organism evidence="1 2">
    <name type="scientific">Avena sativa</name>
    <name type="common">Oat</name>
    <dbReference type="NCBI Taxonomy" id="4498"/>
    <lineage>
        <taxon>Eukaryota</taxon>
        <taxon>Viridiplantae</taxon>
        <taxon>Streptophyta</taxon>
        <taxon>Embryophyta</taxon>
        <taxon>Tracheophyta</taxon>
        <taxon>Spermatophyta</taxon>
        <taxon>Magnoliopsida</taxon>
        <taxon>Liliopsida</taxon>
        <taxon>Poales</taxon>
        <taxon>Poaceae</taxon>
        <taxon>BOP clade</taxon>
        <taxon>Pooideae</taxon>
        <taxon>Poodae</taxon>
        <taxon>Poeae</taxon>
        <taxon>Poeae Chloroplast Group 1 (Aveneae type)</taxon>
        <taxon>Aveninae</taxon>
        <taxon>Avena</taxon>
    </lineage>
</organism>
<accession>A0ACD6ASF0</accession>
<protein>
    <submittedName>
        <fullName evidence="1">Uncharacterized protein</fullName>
    </submittedName>
</protein>